<keyword evidence="5" id="KW-1185">Reference proteome</keyword>
<dbReference type="PROSITE" id="PS51450">
    <property type="entry name" value="LRR"/>
    <property type="match status" value="2"/>
</dbReference>
<dbReference type="PANTHER" id="PTHR15454">
    <property type="entry name" value="NISCHARIN RELATED"/>
    <property type="match status" value="1"/>
</dbReference>
<dbReference type="SUPFAM" id="SSF52075">
    <property type="entry name" value="Outer arm dynein light chain 1"/>
    <property type="match status" value="1"/>
</dbReference>
<accession>A0A0M0JNP4</accession>
<dbReference type="EMBL" id="JWZX01002651">
    <property type="protein sequence ID" value="KOO27878.1"/>
    <property type="molecule type" value="Genomic_DNA"/>
</dbReference>
<keyword evidence="2" id="KW-0677">Repeat</keyword>
<proteinExistence type="predicted"/>
<keyword evidence="1" id="KW-0433">Leucine-rich repeat</keyword>
<dbReference type="AlphaFoldDB" id="A0A0M0JNP4"/>
<name>A0A0M0JNP4_9EUKA</name>
<protein>
    <submittedName>
        <fullName evidence="4">Uncharacterized protein</fullName>
    </submittedName>
</protein>
<comment type="caution">
    <text evidence="4">The sequence shown here is derived from an EMBL/GenBank/DDBJ whole genome shotgun (WGS) entry which is preliminary data.</text>
</comment>
<dbReference type="OrthoDB" id="10262005at2759"/>
<dbReference type="Proteomes" id="UP000037460">
    <property type="component" value="Unassembled WGS sequence"/>
</dbReference>
<evidence type="ECO:0000313" key="4">
    <source>
        <dbReference type="EMBL" id="KOO27878.1"/>
    </source>
</evidence>
<evidence type="ECO:0000313" key="5">
    <source>
        <dbReference type="Proteomes" id="UP000037460"/>
    </source>
</evidence>
<evidence type="ECO:0000256" key="1">
    <source>
        <dbReference type="ARBA" id="ARBA00022614"/>
    </source>
</evidence>
<gene>
    <name evidence="4" type="ORF">Ctob_008705</name>
</gene>
<evidence type="ECO:0000256" key="3">
    <source>
        <dbReference type="SAM" id="MobiDB-lite"/>
    </source>
</evidence>
<organism evidence="4 5">
    <name type="scientific">Chrysochromulina tobinii</name>
    <dbReference type="NCBI Taxonomy" id="1460289"/>
    <lineage>
        <taxon>Eukaryota</taxon>
        <taxon>Haptista</taxon>
        <taxon>Haptophyta</taxon>
        <taxon>Prymnesiophyceae</taxon>
        <taxon>Prymnesiales</taxon>
        <taxon>Chrysochromulinaceae</taxon>
        <taxon>Chrysochromulina</taxon>
    </lineage>
</organism>
<dbReference type="InterPro" id="IPR032675">
    <property type="entry name" value="LRR_dom_sf"/>
</dbReference>
<reference evidence="5" key="1">
    <citation type="journal article" date="2015" name="PLoS Genet.">
        <title>Genome Sequence and Transcriptome Analyses of Chrysochromulina tobin: Metabolic Tools for Enhanced Algal Fitness in the Prominent Order Prymnesiales (Haptophyceae).</title>
        <authorList>
            <person name="Hovde B.T."/>
            <person name="Deodato C.R."/>
            <person name="Hunsperger H.M."/>
            <person name="Ryken S.A."/>
            <person name="Yost W."/>
            <person name="Jha R.K."/>
            <person name="Patterson J."/>
            <person name="Monnat R.J. Jr."/>
            <person name="Barlow S.B."/>
            <person name="Starkenburg S.R."/>
            <person name="Cattolico R.A."/>
        </authorList>
    </citation>
    <scope>NUCLEOTIDE SEQUENCE</scope>
    <source>
        <strain evidence="5">CCMP291</strain>
    </source>
</reference>
<sequence>MTGTSPRWQEKGLSISFRACQLASMKAVADALDAGETAVSPQAVGHLDLAENELESIELLRPYSRLLSLDVSHNNVEQLVGLPPTLLHLNVAYNRLEGIEGIGSWGGGLLELNLSYNLLTSLQPLEQITQLQVLLAGGNRISSLIGLAGLGRLELCDARFNYVEKTSELRLLSMNTSLRTLSLGGNPATASMQFVPQAVVGGGWQSASPYATSASKRAAASGNLGGRLESRQIEISQIEISADLDESDGADEKKLREQKLALAAAVASKEATMALNRALSRAQRGTPGPNGQTPLPTNGAVAGDAPPAAPPSTAPLSSSRASELQTPVHRAPAAFRSGAVLGGGGGRSAAAPSVSTANASSDMATLGSAQYSATDGHRAQYSAGSARPANAQYSAANAQYVAAPSSAASVRQAAILRQAGGRTDITTDVKGLVRSYSAEALKPGLIRSKSAEAIRHGAIRLTRQFFEW</sequence>
<dbReference type="InterPro" id="IPR001611">
    <property type="entry name" value="Leu-rich_rpt"/>
</dbReference>
<dbReference type="PANTHER" id="PTHR15454:SF56">
    <property type="entry name" value="PROTEIN PHOSPHATASE 1 REGULATORY SUBUNIT 7-RELATED"/>
    <property type="match status" value="1"/>
</dbReference>
<dbReference type="GO" id="GO:0005737">
    <property type="term" value="C:cytoplasm"/>
    <property type="evidence" value="ECO:0007669"/>
    <property type="project" value="TreeGrafter"/>
</dbReference>
<evidence type="ECO:0000256" key="2">
    <source>
        <dbReference type="ARBA" id="ARBA00022737"/>
    </source>
</evidence>
<dbReference type="Gene3D" id="3.80.10.10">
    <property type="entry name" value="Ribonuclease Inhibitor"/>
    <property type="match status" value="1"/>
</dbReference>
<feature type="region of interest" description="Disordered" evidence="3">
    <location>
        <begin position="281"/>
        <end position="328"/>
    </location>
</feature>